<evidence type="ECO:0000313" key="1">
    <source>
        <dbReference type="EMBL" id="MFC5987349.1"/>
    </source>
</evidence>
<organism evidence="1 2">
    <name type="scientific">Marinicrinis lubricantis</name>
    <dbReference type="NCBI Taxonomy" id="2086470"/>
    <lineage>
        <taxon>Bacteria</taxon>
        <taxon>Bacillati</taxon>
        <taxon>Bacillota</taxon>
        <taxon>Bacilli</taxon>
        <taxon>Bacillales</taxon>
        <taxon>Paenibacillaceae</taxon>
    </lineage>
</organism>
<dbReference type="Proteomes" id="UP001596250">
    <property type="component" value="Unassembled WGS sequence"/>
</dbReference>
<name>A0ABW1IQG6_9BACL</name>
<keyword evidence="2" id="KW-1185">Reference proteome</keyword>
<evidence type="ECO:0000313" key="2">
    <source>
        <dbReference type="Proteomes" id="UP001596250"/>
    </source>
</evidence>
<comment type="caution">
    <text evidence="1">The sequence shown here is derived from an EMBL/GenBank/DDBJ whole genome shotgun (WGS) entry which is preliminary data.</text>
</comment>
<proteinExistence type="predicted"/>
<gene>
    <name evidence="1" type="ORF">ACFPXP_13135</name>
</gene>
<dbReference type="EMBL" id="JBHSQV010000160">
    <property type="protein sequence ID" value="MFC5987349.1"/>
    <property type="molecule type" value="Genomic_DNA"/>
</dbReference>
<accession>A0ABW1IQG6</accession>
<reference evidence="2" key="1">
    <citation type="journal article" date="2019" name="Int. J. Syst. Evol. Microbiol.">
        <title>The Global Catalogue of Microorganisms (GCM) 10K type strain sequencing project: providing services to taxonomists for standard genome sequencing and annotation.</title>
        <authorList>
            <consortium name="The Broad Institute Genomics Platform"/>
            <consortium name="The Broad Institute Genome Sequencing Center for Infectious Disease"/>
            <person name="Wu L."/>
            <person name="Ma J."/>
        </authorList>
    </citation>
    <scope>NUCLEOTIDE SEQUENCE [LARGE SCALE GENOMIC DNA]</scope>
    <source>
        <strain evidence="2">CCM 8749</strain>
    </source>
</reference>
<protein>
    <submittedName>
        <fullName evidence="1">Uncharacterized protein</fullName>
    </submittedName>
</protein>
<dbReference type="RefSeq" id="WP_379894711.1">
    <property type="nucleotide sequence ID" value="NZ_CBCSCT010000043.1"/>
</dbReference>
<sequence length="199" mass="23775">MYRGYAVEYCNLELRFDRRRIQDFIEELIKEDYSLYWNEIENQFSIVIRSGKKLIKLKFERTMDRYKMVGNYSIQDERLAQLLEKLIGETRGHAVIKRFKHKQVQIDSVLFGEVIRSVEISNQDSGVLTEQLAPMISADSVIHAWKNKRAEERIPVLRMEIDYELALLHEAMQLWDQAAMKQSKDRLKQLRLEMMKLEM</sequence>